<reference evidence="2" key="1">
    <citation type="journal article" date="2009" name="Environ. Microbiol.">
        <title>Contribution of mobile genetic elements to Desulfovibrio vulgaris genome plasticity.</title>
        <authorList>
            <person name="Walker C.B."/>
            <person name="Stolyar S."/>
            <person name="Chivian D."/>
            <person name="Pinel N."/>
            <person name="Gabster J.A."/>
            <person name="Dehal P.S."/>
            <person name="He Z."/>
            <person name="Yang Z.K."/>
            <person name="Yen H.C."/>
            <person name="Zhou J."/>
            <person name="Wall J.D."/>
            <person name="Hazen T.C."/>
            <person name="Arkin A.P."/>
            <person name="Stahl D.A."/>
        </authorList>
    </citation>
    <scope>NUCLEOTIDE SEQUENCE [LARGE SCALE GENOMIC DNA]</scope>
    <source>
        <strain evidence="2">DP4</strain>
    </source>
</reference>
<dbReference type="EMBL" id="CP000527">
    <property type="protein sequence ID" value="ABM29456.1"/>
    <property type="molecule type" value="Genomic_DNA"/>
</dbReference>
<evidence type="ECO:0000313" key="1">
    <source>
        <dbReference type="EMBL" id="ABM29456.1"/>
    </source>
</evidence>
<accession>A0A0H3AAT6</accession>
<organism evidence="1 2">
    <name type="scientific">Nitratidesulfovibrio vulgaris (strain DP4)</name>
    <name type="common">Desulfovibrio vulgaris</name>
    <dbReference type="NCBI Taxonomy" id="391774"/>
    <lineage>
        <taxon>Bacteria</taxon>
        <taxon>Pseudomonadati</taxon>
        <taxon>Thermodesulfobacteriota</taxon>
        <taxon>Desulfovibrionia</taxon>
        <taxon>Desulfovibrionales</taxon>
        <taxon>Desulfovibrionaceae</taxon>
        <taxon>Nitratidesulfovibrio</taxon>
    </lineage>
</organism>
<proteinExistence type="predicted"/>
<dbReference type="HOGENOM" id="CLU_1018350_0_0_7"/>
<evidence type="ECO:0000313" key="2">
    <source>
        <dbReference type="Proteomes" id="UP000009173"/>
    </source>
</evidence>
<protein>
    <submittedName>
        <fullName evidence="1">Uncharacterized protein</fullName>
    </submittedName>
</protein>
<name>A0A0H3AAT6_NITV4</name>
<gene>
    <name evidence="1" type="ordered locus">Dvul_2440</name>
</gene>
<dbReference type="RefSeq" id="WP_010937807.1">
    <property type="nucleotide sequence ID" value="NC_008751.1"/>
</dbReference>
<dbReference type="AlphaFoldDB" id="A0A0H3AAT6"/>
<sequence>MLKHFEGLGDKWRALVENPDETVKGLVQTIANEGGTREAWQSHTPDGHTVLMAWPATEPCRAGLIIRGDQNGENYQPVSALPLLEGLENELEVTEVHPWGNDAEGEIAACRAGDDSIWFYDPLLYRDRWSCIVGQKQVFTLSALAYALRPATRDSIQVKGGPQFDSYAKAYVDKNPGVDPASIPPLTLPLKGARIMQQYVNASEYQIRVPVEEVATCQFNGEKVFMLTVSLAGKDDKALRAMLYVAERTLGGFEPKAGDDIEAIVWLQGRLVD</sequence>
<dbReference type="KEGG" id="dvl:Dvul_2440"/>
<dbReference type="Proteomes" id="UP000009173">
    <property type="component" value="Chromosome"/>
</dbReference>